<organism evidence="1 2">
    <name type="scientific">Galerina marginata (strain CBS 339.88)</name>
    <dbReference type="NCBI Taxonomy" id="685588"/>
    <lineage>
        <taxon>Eukaryota</taxon>
        <taxon>Fungi</taxon>
        <taxon>Dikarya</taxon>
        <taxon>Basidiomycota</taxon>
        <taxon>Agaricomycotina</taxon>
        <taxon>Agaricomycetes</taxon>
        <taxon>Agaricomycetidae</taxon>
        <taxon>Agaricales</taxon>
        <taxon>Agaricineae</taxon>
        <taxon>Strophariaceae</taxon>
        <taxon>Galerina</taxon>
    </lineage>
</organism>
<dbReference type="EMBL" id="KL142377">
    <property type="protein sequence ID" value="KDR77119.1"/>
    <property type="molecule type" value="Genomic_DNA"/>
</dbReference>
<gene>
    <name evidence="1" type="ORF">GALMADRAFT_225249</name>
</gene>
<evidence type="ECO:0008006" key="3">
    <source>
        <dbReference type="Google" id="ProtNLM"/>
    </source>
</evidence>
<dbReference type="InterPro" id="IPR032675">
    <property type="entry name" value="LRR_dom_sf"/>
</dbReference>
<dbReference type="SUPFAM" id="SSF52047">
    <property type="entry name" value="RNI-like"/>
    <property type="match status" value="1"/>
</dbReference>
<dbReference type="Gene3D" id="3.80.10.10">
    <property type="entry name" value="Ribonuclease Inhibitor"/>
    <property type="match status" value="1"/>
</dbReference>
<dbReference type="OrthoDB" id="2841072at2759"/>
<proteinExistence type="predicted"/>
<keyword evidence="2" id="KW-1185">Reference proteome</keyword>
<evidence type="ECO:0000313" key="1">
    <source>
        <dbReference type="EMBL" id="KDR77119.1"/>
    </source>
</evidence>
<evidence type="ECO:0000313" key="2">
    <source>
        <dbReference type="Proteomes" id="UP000027222"/>
    </source>
</evidence>
<name>A0A067TB52_GALM3</name>
<dbReference type="AlphaFoldDB" id="A0A067TB52"/>
<reference evidence="2" key="1">
    <citation type="journal article" date="2014" name="Proc. Natl. Acad. Sci. U.S.A.">
        <title>Extensive sampling of basidiomycete genomes demonstrates inadequacy of the white-rot/brown-rot paradigm for wood decay fungi.</title>
        <authorList>
            <person name="Riley R."/>
            <person name="Salamov A.A."/>
            <person name="Brown D.W."/>
            <person name="Nagy L.G."/>
            <person name="Floudas D."/>
            <person name="Held B.W."/>
            <person name="Levasseur A."/>
            <person name="Lombard V."/>
            <person name="Morin E."/>
            <person name="Otillar R."/>
            <person name="Lindquist E.A."/>
            <person name="Sun H."/>
            <person name="LaButti K.M."/>
            <person name="Schmutz J."/>
            <person name="Jabbour D."/>
            <person name="Luo H."/>
            <person name="Baker S.E."/>
            <person name="Pisabarro A.G."/>
            <person name="Walton J.D."/>
            <person name="Blanchette R.A."/>
            <person name="Henrissat B."/>
            <person name="Martin F."/>
            <person name="Cullen D."/>
            <person name="Hibbett D.S."/>
            <person name="Grigoriev I.V."/>
        </authorList>
    </citation>
    <scope>NUCLEOTIDE SEQUENCE [LARGE SCALE GENOMIC DNA]</scope>
    <source>
        <strain evidence="2">CBS 339.88</strain>
    </source>
</reference>
<sequence length="549" mass="62061">MHRAIQIQEVLLMIFHHVRENNGTSEDERSSKAALVNLALTCSGLLEPALDTLWLSMSSLLPLIKCLPEHTTQLTPVEKQPGFSRRPPPILEINDNVQDRDFDRLLYYAPRIKILNIVQEDCNLGCKTYEGLLSHKPIAGPILRNVRSLNIPLGAFEKSAALPQLLFGAKMEALCVVEIFGDDLRGDEWNNVARLLDGLDCKKTISNLALDAFTPYEFNLHIAEPVQFRFSELTRFTGLKKLDLAAYNLNVANIAPLGQIPGLEALCISMLEAGPHNLPTVPDGYFRELKSLEISVSDATVISNLVEQWAASELESLLIERVDRSQFWDLTEIFRTLGQRLSPTSLKKLELKNHWKASFSDPYNNNTSEVSNAALSNLYPFHELVKLSINLGGRVTFGNAVLPQIAASFPRLERLEFYERELSVPSIITPSAICLLVQSLPDLQHLTLRFNARFGFPAQNLPFSQKLRCLNVLTSDATDAPRISNFLDVCFPSLKYLGRGWNYWDSTDGHNMEYLMTPQESARAEIFDRCWEAVYQRLPRCERLFLPNY</sequence>
<dbReference type="STRING" id="685588.A0A067TB52"/>
<dbReference type="HOGENOM" id="CLU_021164_1_0_1"/>
<dbReference type="Proteomes" id="UP000027222">
    <property type="component" value="Unassembled WGS sequence"/>
</dbReference>
<protein>
    <recommendedName>
        <fullName evidence="3">F-box domain-containing protein</fullName>
    </recommendedName>
</protein>
<accession>A0A067TB52</accession>